<feature type="binding site" evidence="7">
    <location>
        <position position="67"/>
    </location>
    <ligand>
        <name>Zn(2+)</name>
        <dbReference type="ChEBI" id="CHEBI:29105"/>
        <note>catalytic</note>
    </ligand>
</feature>
<evidence type="ECO:0000256" key="3">
    <source>
        <dbReference type="ARBA" id="ARBA00022801"/>
    </source>
</evidence>
<comment type="cofactor">
    <cofactor evidence="7">
        <name>Zn(2+)</name>
        <dbReference type="ChEBI" id="CHEBI:29105"/>
    </cofactor>
</comment>
<feature type="transmembrane region" description="Helical" evidence="8">
    <location>
        <begin position="182"/>
        <end position="204"/>
    </location>
</feature>
<dbReference type="GO" id="GO:0046872">
    <property type="term" value="F:metal ion binding"/>
    <property type="evidence" value="ECO:0007669"/>
    <property type="project" value="UniProtKB-KW"/>
</dbReference>
<accession>A0A2T0X6I8</accession>
<feature type="transmembrane region" description="Helical" evidence="8">
    <location>
        <begin position="73"/>
        <end position="92"/>
    </location>
</feature>
<feature type="transmembrane region" description="Helical" evidence="8">
    <location>
        <begin position="134"/>
        <end position="151"/>
    </location>
</feature>
<feature type="binding site" evidence="7">
    <location>
        <position position="193"/>
    </location>
    <ligand>
        <name>Zn(2+)</name>
        <dbReference type="ChEBI" id="CHEBI:29105"/>
        <note>catalytic</note>
    </ligand>
</feature>
<feature type="transmembrane region" description="Helical" evidence="8">
    <location>
        <begin position="15"/>
        <end position="38"/>
    </location>
</feature>
<comment type="subcellular location">
    <subcellularLocation>
        <location evidence="1">Membrane</location>
        <topology evidence="1">Multi-pass membrane protein</topology>
    </subcellularLocation>
</comment>
<evidence type="ECO:0000256" key="2">
    <source>
        <dbReference type="ARBA" id="ARBA00022692"/>
    </source>
</evidence>
<protein>
    <submittedName>
        <fullName evidence="9">Ceramidase</fullName>
    </submittedName>
</protein>
<feature type="transmembrane region" description="Helical" evidence="8">
    <location>
        <begin position="104"/>
        <end position="128"/>
    </location>
</feature>
<proteinExistence type="predicted"/>
<evidence type="ECO:0000256" key="4">
    <source>
        <dbReference type="ARBA" id="ARBA00022989"/>
    </source>
</evidence>
<keyword evidence="7" id="KW-0862">Zinc</keyword>
<keyword evidence="5 8" id="KW-0472">Membrane</keyword>
<comment type="caution">
    <text evidence="9">The sequence shown here is derived from an EMBL/GenBank/DDBJ whole genome shotgun (WGS) entry which is preliminary data.</text>
</comment>
<organism evidence="9 10">
    <name type="scientific">Hasllibacter halocynthiae</name>
    <dbReference type="NCBI Taxonomy" id="595589"/>
    <lineage>
        <taxon>Bacteria</taxon>
        <taxon>Pseudomonadati</taxon>
        <taxon>Pseudomonadota</taxon>
        <taxon>Alphaproteobacteria</taxon>
        <taxon>Rhodobacterales</taxon>
        <taxon>Roseobacteraceae</taxon>
        <taxon>Hasllibacter</taxon>
    </lineage>
</organism>
<evidence type="ECO:0000313" key="10">
    <source>
        <dbReference type="Proteomes" id="UP000238801"/>
    </source>
</evidence>
<gene>
    <name evidence="9" type="ORF">BCF33_0140</name>
</gene>
<feature type="transmembrane region" description="Helical" evidence="8">
    <location>
        <begin position="158"/>
        <end position="176"/>
    </location>
</feature>
<evidence type="ECO:0000256" key="8">
    <source>
        <dbReference type="SAM" id="Phobius"/>
    </source>
</evidence>
<keyword evidence="3" id="KW-0378">Hydrolase</keyword>
<dbReference type="GO" id="GO:0016020">
    <property type="term" value="C:membrane"/>
    <property type="evidence" value="ECO:0007669"/>
    <property type="project" value="UniProtKB-SubCell"/>
</dbReference>
<dbReference type="GO" id="GO:0016811">
    <property type="term" value="F:hydrolase activity, acting on carbon-nitrogen (but not peptide) bonds, in linear amides"/>
    <property type="evidence" value="ECO:0007669"/>
    <property type="project" value="InterPro"/>
</dbReference>
<reference evidence="9 10" key="1">
    <citation type="submission" date="2018-03" db="EMBL/GenBank/DDBJ databases">
        <title>Genomic Encyclopedia of Archaeal and Bacterial Type Strains, Phase II (KMG-II): from individual species to whole genera.</title>
        <authorList>
            <person name="Goeker M."/>
        </authorList>
    </citation>
    <scope>NUCLEOTIDE SEQUENCE [LARGE SCALE GENOMIC DNA]</scope>
    <source>
        <strain evidence="9 10">DSM 29318</strain>
    </source>
</reference>
<evidence type="ECO:0000256" key="7">
    <source>
        <dbReference type="PIRSR" id="PIRSR608901-2"/>
    </source>
</evidence>
<keyword evidence="4 8" id="KW-1133">Transmembrane helix</keyword>
<dbReference type="OrthoDB" id="277121at2"/>
<keyword evidence="6" id="KW-0479">Metal-binding</keyword>
<feature type="binding site" evidence="7">
    <location>
        <position position="189"/>
    </location>
    <ligand>
        <name>Zn(2+)</name>
        <dbReference type="ChEBI" id="CHEBI:29105"/>
        <note>catalytic</note>
    </ligand>
</feature>
<evidence type="ECO:0000313" key="9">
    <source>
        <dbReference type="EMBL" id="PRY94549.1"/>
    </source>
</evidence>
<evidence type="ECO:0000256" key="1">
    <source>
        <dbReference type="ARBA" id="ARBA00004141"/>
    </source>
</evidence>
<name>A0A2T0X6I8_9RHOB</name>
<dbReference type="Proteomes" id="UP000238801">
    <property type="component" value="Unassembled WGS sequence"/>
</dbReference>
<dbReference type="Pfam" id="PF05875">
    <property type="entry name" value="Ceramidase"/>
    <property type="match status" value="1"/>
</dbReference>
<dbReference type="EMBL" id="PVTT01000001">
    <property type="protein sequence ID" value="PRY94549.1"/>
    <property type="molecule type" value="Genomic_DNA"/>
</dbReference>
<feature type="binding site" evidence="6">
    <location>
        <position position="20"/>
    </location>
    <ligand>
        <name>Ca(2+)</name>
        <dbReference type="ChEBI" id="CHEBI:29108"/>
    </ligand>
</feature>
<feature type="transmembrane region" description="Helical" evidence="8">
    <location>
        <begin position="50"/>
        <end position="67"/>
    </location>
</feature>
<keyword evidence="10" id="KW-1185">Reference proteome</keyword>
<keyword evidence="6" id="KW-0106">Calcium</keyword>
<evidence type="ECO:0000256" key="6">
    <source>
        <dbReference type="PIRSR" id="PIRSR608901-1"/>
    </source>
</evidence>
<dbReference type="AlphaFoldDB" id="A0A2T0X6I8"/>
<evidence type="ECO:0000256" key="5">
    <source>
        <dbReference type="ARBA" id="ARBA00023136"/>
    </source>
</evidence>
<dbReference type="RefSeq" id="WP_106159040.1">
    <property type="nucleotide sequence ID" value="NZ_PVTT01000001.1"/>
</dbReference>
<dbReference type="InterPro" id="IPR008901">
    <property type="entry name" value="ACER"/>
</dbReference>
<dbReference type="GO" id="GO:0006672">
    <property type="term" value="P:ceramide metabolic process"/>
    <property type="evidence" value="ECO:0007669"/>
    <property type="project" value="InterPro"/>
</dbReference>
<sequence>MWTERVDGYCERIGFAFWAEPLNAATNASFLLAAIVMWRRTVARRTPVETVLIVLLAAIGIGSFLFHTLATRWASLADTVPIGLFILAYIWAANRDFWGMPHWATALGTLAFVPYAALLTPAFAALPFFGISAFYWPVPLLIAIYAVLLRLRAPMTARGLGIGAAILVLSLTLRSLDMPLCAAIPVGTHLWWHVLNGVMLGWMIEVHRRHLARP</sequence>
<keyword evidence="2 8" id="KW-0812">Transmembrane</keyword>